<reference evidence="2" key="1">
    <citation type="submission" date="2021-06" db="EMBL/GenBank/DDBJ databases">
        <title>Vibrio nov. sp., novel gut bacterium isolated from Yellow Sea oyster.</title>
        <authorList>
            <person name="Muhammad N."/>
            <person name="Nguyen T.H."/>
            <person name="Lee Y.-J."/>
            <person name="Ko J."/>
            <person name="Kim S.-G."/>
        </authorList>
    </citation>
    <scope>NUCLEOTIDE SEQUENCE</scope>
    <source>
        <strain evidence="2">OG9-811</strain>
    </source>
</reference>
<dbReference type="InterPro" id="IPR036654">
    <property type="entry name" value="DNA_pol_III_psi_sf"/>
</dbReference>
<dbReference type="Pfam" id="PF03603">
    <property type="entry name" value="DNA_III_psi"/>
    <property type="match status" value="1"/>
</dbReference>
<keyword evidence="1" id="KW-0239">DNA-directed DNA polymerase</keyword>
<dbReference type="Proteomes" id="UP000694232">
    <property type="component" value="Chromosome 1"/>
</dbReference>
<dbReference type="AlphaFoldDB" id="A0A975UB75"/>
<comment type="function">
    <text evidence="1">Part of the beta sliding clamp loading complex, which hydrolyzes ATP to load the beta clamp onto primed DNA to form the DNA replication pre-initiation complex. DNA polymerase III is a complex, multichain enzyme responsible for most of the replicative synthesis in bacteria. This DNA polymerase also exhibits 3' to 5' exonuclease activity.</text>
</comment>
<accession>A0A975UB75</accession>
<dbReference type="RefSeq" id="WP_136486222.1">
    <property type="nucleotide sequence ID" value="NZ_CP076643.1"/>
</dbReference>
<sequence length="135" mass="15296">MFEQQHYLQAMGIQTWELVHPERLAGFQPSLQPLDAGCRLLLVCETFPDAQDCALFARVLKSFHVSLEQARHVYPHQLAQLDLSALEWIWFAGCDATPEIAAKRLVSPLLRAIAGNNQHRRDLWQQICAYGAPTS</sequence>
<dbReference type="SUPFAM" id="SSF102220">
    <property type="entry name" value="DNA polymerase III psi subunit"/>
    <property type="match status" value="1"/>
</dbReference>
<proteinExistence type="predicted"/>
<gene>
    <name evidence="2" type="ORF">KNV97_21495</name>
</gene>
<dbReference type="GO" id="GO:0006260">
    <property type="term" value="P:DNA replication"/>
    <property type="evidence" value="ECO:0007669"/>
    <property type="project" value="UniProtKB-KW"/>
</dbReference>
<protein>
    <recommendedName>
        <fullName evidence="1">DNA polymerase III subunit psi</fullName>
    </recommendedName>
</protein>
<keyword evidence="1 2" id="KW-0548">Nucleotidyltransferase</keyword>
<dbReference type="EMBL" id="CP076643">
    <property type="protein sequence ID" value="QXO17871.1"/>
    <property type="molecule type" value="Genomic_DNA"/>
</dbReference>
<dbReference type="Gene3D" id="3.40.50.10220">
    <property type="entry name" value="DNA polymerase III, psi subunit"/>
    <property type="match status" value="1"/>
</dbReference>
<dbReference type="PIRSF" id="PIRSF029225">
    <property type="entry name" value="DNA_pol_III_psi"/>
    <property type="match status" value="1"/>
</dbReference>
<dbReference type="InterPro" id="IPR004615">
    <property type="entry name" value="DNA_pol_III_psi"/>
</dbReference>
<evidence type="ECO:0000313" key="2">
    <source>
        <dbReference type="EMBL" id="QXO17871.1"/>
    </source>
</evidence>
<dbReference type="KEGG" id="vos:KNV97_21495"/>
<evidence type="ECO:0000256" key="1">
    <source>
        <dbReference type="PIRNR" id="PIRNR029225"/>
    </source>
</evidence>
<dbReference type="GO" id="GO:0003887">
    <property type="term" value="F:DNA-directed DNA polymerase activity"/>
    <property type="evidence" value="ECO:0007669"/>
    <property type="project" value="UniProtKB-KW"/>
</dbReference>
<evidence type="ECO:0000313" key="3">
    <source>
        <dbReference type="Proteomes" id="UP000694232"/>
    </source>
</evidence>
<dbReference type="GO" id="GO:0008408">
    <property type="term" value="F:3'-5' exonuclease activity"/>
    <property type="evidence" value="ECO:0007669"/>
    <property type="project" value="InterPro"/>
</dbReference>
<keyword evidence="1 2" id="KW-0808">Transferase</keyword>
<name>A0A975UB75_9VIBR</name>
<organism evidence="2 3">
    <name type="scientific">Vibrio ostreae</name>
    <dbReference type="NCBI Taxonomy" id="2841925"/>
    <lineage>
        <taxon>Bacteria</taxon>
        <taxon>Pseudomonadati</taxon>
        <taxon>Pseudomonadota</taxon>
        <taxon>Gammaproteobacteria</taxon>
        <taxon>Vibrionales</taxon>
        <taxon>Vibrionaceae</taxon>
        <taxon>Vibrio</taxon>
    </lineage>
</organism>
<keyword evidence="3" id="KW-1185">Reference proteome</keyword>
<keyword evidence="1" id="KW-0235">DNA replication</keyword>